<protein>
    <submittedName>
        <fullName evidence="4">Uncharacterized protein</fullName>
    </submittedName>
</protein>
<keyword evidence="5" id="KW-1185">Reference proteome</keyword>
<feature type="transmembrane region" description="Helical" evidence="2">
    <location>
        <begin position="208"/>
        <end position="232"/>
    </location>
</feature>
<dbReference type="EMBL" id="ML210178">
    <property type="protein sequence ID" value="TFK26098.1"/>
    <property type="molecule type" value="Genomic_DNA"/>
</dbReference>
<gene>
    <name evidence="4" type="ORF">FA15DRAFT_755284</name>
</gene>
<evidence type="ECO:0000256" key="3">
    <source>
        <dbReference type="SAM" id="SignalP"/>
    </source>
</evidence>
<name>A0A5C3L0F7_COPMA</name>
<organism evidence="4 5">
    <name type="scientific">Coprinopsis marcescibilis</name>
    <name type="common">Agaric fungus</name>
    <name type="synonym">Psathyrella marcescibilis</name>
    <dbReference type="NCBI Taxonomy" id="230819"/>
    <lineage>
        <taxon>Eukaryota</taxon>
        <taxon>Fungi</taxon>
        <taxon>Dikarya</taxon>
        <taxon>Basidiomycota</taxon>
        <taxon>Agaricomycotina</taxon>
        <taxon>Agaricomycetes</taxon>
        <taxon>Agaricomycetidae</taxon>
        <taxon>Agaricales</taxon>
        <taxon>Agaricineae</taxon>
        <taxon>Psathyrellaceae</taxon>
        <taxon>Coprinopsis</taxon>
    </lineage>
</organism>
<feature type="region of interest" description="Disordered" evidence="1">
    <location>
        <begin position="244"/>
        <end position="263"/>
    </location>
</feature>
<dbReference type="Proteomes" id="UP000307440">
    <property type="component" value="Unassembled WGS sequence"/>
</dbReference>
<accession>A0A5C3L0F7</accession>
<keyword evidence="2" id="KW-1133">Transmembrane helix</keyword>
<proteinExistence type="predicted"/>
<dbReference type="STRING" id="230819.A0A5C3L0F7"/>
<feature type="region of interest" description="Disordered" evidence="1">
    <location>
        <begin position="345"/>
        <end position="376"/>
    </location>
</feature>
<keyword evidence="3" id="KW-0732">Signal</keyword>
<evidence type="ECO:0000313" key="4">
    <source>
        <dbReference type="EMBL" id="TFK26098.1"/>
    </source>
</evidence>
<keyword evidence="2" id="KW-0812">Transmembrane</keyword>
<evidence type="ECO:0000256" key="1">
    <source>
        <dbReference type="SAM" id="MobiDB-lite"/>
    </source>
</evidence>
<keyword evidence="2" id="KW-0472">Membrane</keyword>
<evidence type="ECO:0000313" key="5">
    <source>
        <dbReference type="Proteomes" id="UP000307440"/>
    </source>
</evidence>
<dbReference type="AlphaFoldDB" id="A0A5C3L0F7"/>
<feature type="chain" id="PRO_5022750948" evidence="3">
    <location>
        <begin position="25"/>
        <end position="376"/>
    </location>
</feature>
<feature type="compositionally biased region" description="Basic and acidic residues" evidence="1">
    <location>
        <begin position="366"/>
        <end position="376"/>
    </location>
</feature>
<evidence type="ECO:0000256" key="2">
    <source>
        <dbReference type="SAM" id="Phobius"/>
    </source>
</evidence>
<feature type="signal peptide" evidence="3">
    <location>
        <begin position="1"/>
        <end position="24"/>
    </location>
</feature>
<reference evidence="4 5" key="1">
    <citation type="journal article" date="2019" name="Nat. Ecol. Evol.">
        <title>Megaphylogeny resolves global patterns of mushroom evolution.</title>
        <authorList>
            <person name="Varga T."/>
            <person name="Krizsan K."/>
            <person name="Foldi C."/>
            <person name="Dima B."/>
            <person name="Sanchez-Garcia M."/>
            <person name="Sanchez-Ramirez S."/>
            <person name="Szollosi G.J."/>
            <person name="Szarkandi J.G."/>
            <person name="Papp V."/>
            <person name="Albert L."/>
            <person name="Andreopoulos W."/>
            <person name="Angelini C."/>
            <person name="Antonin V."/>
            <person name="Barry K.W."/>
            <person name="Bougher N.L."/>
            <person name="Buchanan P."/>
            <person name="Buyck B."/>
            <person name="Bense V."/>
            <person name="Catcheside P."/>
            <person name="Chovatia M."/>
            <person name="Cooper J."/>
            <person name="Damon W."/>
            <person name="Desjardin D."/>
            <person name="Finy P."/>
            <person name="Geml J."/>
            <person name="Haridas S."/>
            <person name="Hughes K."/>
            <person name="Justo A."/>
            <person name="Karasinski D."/>
            <person name="Kautmanova I."/>
            <person name="Kiss B."/>
            <person name="Kocsube S."/>
            <person name="Kotiranta H."/>
            <person name="LaButti K.M."/>
            <person name="Lechner B.E."/>
            <person name="Liimatainen K."/>
            <person name="Lipzen A."/>
            <person name="Lukacs Z."/>
            <person name="Mihaltcheva S."/>
            <person name="Morgado L.N."/>
            <person name="Niskanen T."/>
            <person name="Noordeloos M.E."/>
            <person name="Ohm R.A."/>
            <person name="Ortiz-Santana B."/>
            <person name="Ovrebo C."/>
            <person name="Racz N."/>
            <person name="Riley R."/>
            <person name="Savchenko A."/>
            <person name="Shiryaev A."/>
            <person name="Soop K."/>
            <person name="Spirin V."/>
            <person name="Szebenyi C."/>
            <person name="Tomsovsky M."/>
            <person name="Tulloss R.E."/>
            <person name="Uehling J."/>
            <person name="Grigoriev I.V."/>
            <person name="Vagvolgyi C."/>
            <person name="Papp T."/>
            <person name="Martin F.M."/>
            <person name="Miettinen O."/>
            <person name="Hibbett D.S."/>
            <person name="Nagy L.G."/>
        </authorList>
    </citation>
    <scope>NUCLEOTIDE SEQUENCE [LARGE SCALE GENOMIC DNA]</scope>
    <source>
        <strain evidence="4 5">CBS 121175</strain>
    </source>
</reference>
<dbReference type="OrthoDB" id="2758521at2759"/>
<feature type="compositionally biased region" description="Low complexity" evidence="1">
    <location>
        <begin position="355"/>
        <end position="364"/>
    </location>
</feature>
<sequence length="376" mass="40750">MASRKWTVLHVCALICRLVGLCSCVPSNVTIDDADSMKPTALFRLTFLPQKTGMWSDQSESQSMLQLGNPDLERLHHGTFTASTRHSGGKRRVISIEFYGSAIQLFFTLSNLVNTYADVSLDGDEPWQIRHAASNRDAQISYKYPVLGLPGLVQAWHKLEIAVVPFGIEVNNSVIFDYAEFTWDSEKGSPSELLSSSANCVTAPSRGVIIGASAGGASAVVLLAAAATIIIVKRRRYHWLSRICGPGQPPRSESDANERTQPYPFDDIPPSTVLAPAPEPEKAQVRLEFNRDSDSLEQEIASITGSLDAVAQRALQAGLDVPQDSDTVGIAQVLGDIQEQIRKIGQQLGSQGAGTAALRRTATRSTPDHPPPDYSL</sequence>